<dbReference type="STRING" id="1236971.JCM9152_1501"/>
<feature type="coiled-coil region" evidence="1">
    <location>
        <begin position="45"/>
        <end position="72"/>
    </location>
</feature>
<accession>W4QDH7</accession>
<feature type="domain" description="Sporulation membrane protein YtrI C-terminal" evidence="3">
    <location>
        <begin position="80"/>
        <end position="163"/>
    </location>
</feature>
<comment type="caution">
    <text evidence="4">The sequence shown here is derived from an EMBL/GenBank/DDBJ whole genome shotgun (WGS) entry which is preliminary data.</text>
</comment>
<evidence type="ECO:0000259" key="3">
    <source>
        <dbReference type="Pfam" id="PF26347"/>
    </source>
</evidence>
<sequence>MRIPPLYKRTTFQRFLAGLMIGVLCGWFFFLFQYGQLYNALMIQLSEQRSTIITLEARIAELNSEQTKLNEENQKKLTIQTIEVELKNARRLRLNQLTQLELRTQIIEELQHLEREDIETVANMKDLMIRALENKVFNVDDNEFQVDVQEIYLFTTLRIELTVIPAGSS</sequence>
<dbReference type="NCBIfam" id="NF041479">
    <property type="entry name" value="spor_membprot_YtrI"/>
    <property type="match status" value="1"/>
</dbReference>
<keyword evidence="5" id="KW-1185">Reference proteome</keyword>
<keyword evidence="2" id="KW-0472">Membrane</keyword>
<name>W4QDH7_9BACI</name>
<evidence type="ECO:0000313" key="5">
    <source>
        <dbReference type="Proteomes" id="UP000018895"/>
    </source>
</evidence>
<keyword evidence="2" id="KW-1133">Transmembrane helix</keyword>
<reference evidence="4" key="1">
    <citation type="journal article" date="2014" name="Genome Announc.">
        <title>Draft Genome Sequences of Three Alkaliphilic Bacillus Strains, Bacillus wakoensis JCM 9140T, Bacillus akibai JCM 9157T, and Bacillus hemicellulosilyticus JCM 9152T.</title>
        <authorList>
            <person name="Yuki M."/>
            <person name="Oshima K."/>
            <person name="Suda W."/>
            <person name="Oshida Y."/>
            <person name="Kitamura K."/>
            <person name="Iida T."/>
            <person name="Hattori M."/>
            <person name="Ohkuma M."/>
        </authorList>
    </citation>
    <scope>NUCLEOTIDE SEQUENCE [LARGE SCALE GENOMIC DNA]</scope>
    <source>
        <strain evidence="4">JCM 9152</strain>
    </source>
</reference>
<dbReference type="AlphaFoldDB" id="W4QDH7"/>
<dbReference type="InterPro" id="IPR048198">
    <property type="entry name" value="YtrI"/>
</dbReference>
<dbReference type="EMBL" id="BAUU01000009">
    <property type="protein sequence ID" value="GAE30105.1"/>
    <property type="molecule type" value="Genomic_DNA"/>
</dbReference>
<proteinExistence type="predicted"/>
<protein>
    <recommendedName>
        <fullName evidence="3">Sporulation membrane protein YtrI C-terminal domain-containing protein</fullName>
    </recommendedName>
</protein>
<dbReference type="Pfam" id="PF26347">
    <property type="entry name" value="YtrI_sporulation"/>
    <property type="match status" value="1"/>
</dbReference>
<evidence type="ECO:0000256" key="1">
    <source>
        <dbReference type="SAM" id="Coils"/>
    </source>
</evidence>
<dbReference type="RefSeq" id="WP_035342457.1">
    <property type="nucleotide sequence ID" value="NZ_BAUU01000009.1"/>
</dbReference>
<gene>
    <name evidence="4" type="ORF">JCM9152_1501</name>
</gene>
<dbReference type="Proteomes" id="UP000018895">
    <property type="component" value="Unassembled WGS sequence"/>
</dbReference>
<keyword evidence="2" id="KW-0812">Transmembrane</keyword>
<dbReference type="OrthoDB" id="2691164at2"/>
<evidence type="ECO:0000313" key="4">
    <source>
        <dbReference type="EMBL" id="GAE30105.1"/>
    </source>
</evidence>
<keyword evidence="1" id="KW-0175">Coiled coil</keyword>
<dbReference type="InterPro" id="IPR058620">
    <property type="entry name" value="YtrI_C"/>
</dbReference>
<organism evidence="4 5">
    <name type="scientific">Halalkalibacter hemicellulosilyticusJCM 9152</name>
    <dbReference type="NCBI Taxonomy" id="1236971"/>
    <lineage>
        <taxon>Bacteria</taxon>
        <taxon>Bacillati</taxon>
        <taxon>Bacillota</taxon>
        <taxon>Bacilli</taxon>
        <taxon>Bacillales</taxon>
        <taxon>Bacillaceae</taxon>
        <taxon>Halalkalibacter</taxon>
    </lineage>
</organism>
<feature type="transmembrane region" description="Helical" evidence="2">
    <location>
        <begin position="12"/>
        <end position="32"/>
    </location>
</feature>
<evidence type="ECO:0000256" key="2">
    <source>
        <dbReference type="SAM" id="Phobius"/>
    </source>
</evidence>